<dbReference type="Pfam" id="PF00990">
    <property type="entry name" value="GGDEF"/>
    <property type="match status" value="1"/>
</dbReference>
<dbReference type="Gene3D" id="1.25.40.10">
    <property type="entry name" value="Tetratricopeptide repeat domain"/>
    <property type="match status" value="1"/>
</dbReference>
<dbReference type="SMART" id="SM00086">
    <property type="entry name" value="PAC"/>
    <property type="match status" value="1"/>
</dbReference>
<dbReference type="Proteomes" id="UP000294829">
    <property type="component" value="Unassembled WGS sequence"/>
</dbReference>
<dbReference type="SUPFAM" id="SSF55785">
    <property type="entry name" value="PYP-like sensor domain (PAS domain)"/>
    <property type="match status" value="1"/>
</dbReference>
<dbReference type="FunFam" id="3.30.70.270:FF:000001">
    <property type="entry name" value="Diguanylate cyclase domain protein"/>
    <property type="match status" value="1"/>
</dbReference>
<dbReference type="RefSeq" id="WP_133331051.1">
    <property type="nucleotide sequence ID" value="NZ_SMYL01000015.1"/>
</dbReference>
<dbReference type="InterPro" id="IPR000014">
    <property type="entry name" value="PAS"/>
</dbReference>
<dbReference type="SUPFAM" id="SSF48452">
    <property type="entry name" value="TPR-like"/>
    <property type="match status" value="2"/>
</dbReference>
<dbReference type="NCBIfam" id="TIGR00229">
    <property type="entry name" value="sensory_box"/>
    <property type="match status" value="1"/>
</dbReference>
<evidence type="ECO:0000259" key="6">
    <source>
        <dbReference type="PROSITE" id="PS50887"/>
    </source>
</evidence>
<dbReference type="CDD" id="cd01948">
    <property type="entry name" value="EAL"/>
    <property type="match status" value="1"/>
</dbReference>
<dbReference type="PROSITE" id="PS50112">
    <property type="entry name" value="PAS"/>
    <property type="match status" value="1"/>
</dbReference>
<feature type="coiled-coil region" evidence="2">
    <location>
        <begin position="77"/>
        <end position="104"/>
    </location>
</feature>
<proteinExistence type="predicted"/>
<dbReference type="InterPro" id="IPR011990">
    <property type="entry name" value="TPR-like_helical_dom_sf"/>
</dbReference>
<dbReference type="OrthoDB" id="8728894at2"/>
<comment type="caution">
    <text evidence="7">The sequence shown here is derived from an EMBL/GenBank/DDBJ whole genome shotgun (WGS) entry which is preliminary data.</text>
</comment>
<dbReference type="FunFam" id="3.20.20.450:FF:000001">
    <property type="entry name" value="Cyclic di-GMP phosphodiesterase yahA"/>
    <property type="match status" value="1"/>
</dbReference>
<feature type="domain" description="PAC" evidence="4">
    <location>
        <begin position="763"/>
        <end position="815"/>
    </location>
</feature>
<dbReference type="InterPro" id="IPR035919">
    <property type="entry name" value="EAL_sf"/>
</dbReference>
<dbReference type="InterPro" id="IPR035965">
    <property type="entry name" value="PAS-like_dom_sf"/>
</dbReference>
<evidence type="ECO:0000259" key="3">
    <source>
        <dbReference type="PROSITE" id="PS50112"/>
    </source>
</evidence>
<evidence type="ECO:0000256" key="1">
    <source>
        <dbReference type="ARBA" id="ARBA00051114"/>
    </source>
</evidence>
<dbReference type="GO" id="GO:0071111">
    <property type="term" value="F:cyclic-guanylate-specific phosphodiesterase activity"/>
    <property type="evidence" value="ECO:0007669"/>
    <property type="project" value="UniProtKB-EC"/>
</dbReference>
<dbReference type="CDD" id="cd01949">
    <property type="entry name" value="GGDEF"/>
    <property type="match status" value="1"/>
</dbReference>
<dbReference type="CDD" id="cd00130">
    <property type="entry name" value="PAS"/>
    <property type="match status" value="1"/>
</dbReference>
<dbReference type="PROSITE" id="PS50883">
    <property type="entry name" value="EAL"/>
    <property type="match status" value="1"/>
</dbReference>
<dbReference type="SUPFAM" id="SSF141868">
    <property type="entry name" value="EAL domain-like"/>
    <property type="match status" value="1"/>
</dbReference>
<feature type="domain" description="EAL" evidence="5">
    <location>
        <begin position="994"/>
        <end position="1248"/>
    </location>
</feature>
<dbReference type="SUPFAM" id="SSF55073">
    <property type="entry name" value="Nucleotide cyclase"/>
    <property type="match status" value="1"/>
</dbReference>
<dbReference type="NCBIfam" id="TIGR00254">
    <property type="entry name" value="GGDEF"/>
    <property type="match status" value="1"/>
</dbReference>
<dbReference type="InterPro" id="IPR000700">
    <property type="entry name" value="PAS-assoc_C"/>
</dbReference>
<sequence>MIDHFLDLFASEDTISALELHLAKASGADRVTALINLAWHMRQRDWKRALVLANEVDLTIYDANLAPTELTRSKARIRLMRAEIKSLAADLDGAEAEIDLALTRFKSINDNIGCGDCHWLLAYIWQDRGHSREIEIHLSLALHQYELADEPVRIAATNARILARTAFVDIGSATEQLDRLFPDLSQFPDVVVTWIVTSRATIAALTDDPGAAIKLDLQAYQTALNCGQIRHALICAANVAEGFATLSDMHSALEWAENALALARNTQWPYSIGICLMQVGDVLRRLERYSDAKSFLLEAITQLSSMASSRGNINSLNHLGMVALDEEQFEEALQYFASIEHNIEAQRDRDQLIIMSRGQATALLRLGRIQEASAKANESIKLAIEQGSADEQIKSLRVLAELHKEADLPPPDNMVLPSASLHYLDQALKLANTVKGYLIPPDLLNQIASEYAACGDYKSAYETGVTATTARNDTRISEAQNRAIAMQVRREIDRNRAETEQQIKLTEALQNTNATLETLGLIGRKITASLDTRAVLEALHFHANELLDSWSFIIYLLNEEKTHLQVVFGYETGLTEPFPLFEIPCDHPTSLAVSCIRENREIVINSSRDRLHSRTIPGTQQATSMLFAPLKVGQRTLGVMSIQSPKENAYGERECSIFRTLCAYGAIALDNASAYTAVEDARKRALIQEQELRIAAIAFESHEGMLITDAQQKILRVNSAFSNIIGYSSEEVIGKLPSMFRSPYHDDSFYRMLMSVGDEFEAWQGEVWTQRKNQETFPLWITVTAVRSLDDKITHFIFSLVDITDRKVAEDEIRNLAFYDPLTKLPNRRLLSERLQHALATSSRSNNEGALLFIDLDNFKKLNDTRGHDIGDLLLEEVGQRLSLCLRQGDTAARLGGDEFVVLLEELSDNSRQAADLAELVAQKIQTILNRPYTLNGKTHHISPSIGVTLFKSHDVTVDDLLKQADLAMYQAKDAGRNAIRFFDPEMQKIVDTHAALEADLRQALISHQFVLHYQIQINSEQKIVGAEALLRWNHPERGTVLPGEFIHLAEDNGLILPLGDWILDSACKQLRKWAQTPETEHMSIAVNISPRQFHDTNFVDNVTAAIKRNHVDPTKLKLEITESILLKDIDTVIVKMRVLMDLGVRFSLDDFGTGYSSLAYLKRLPLEQLKIDQSFVRDIFIDANDLAIVRAIVTLGLSLGLSIIAEGVETTEQRDFLESCGCHTFQGFLFGRPMAAERLPFANEHTLH</sequence>
<dbReference type="PANTHER" id="PTHR44757:SF2">
    <property type="entry name" value="BIOFILM ARCHITECTURE MAINTENANCE PROTEIN MBAA"/>
    <property type="match status" value="1"/>
</dbReference>
<dbReference type="Pfam" id="PF13185">
    <property type="entry name" value="GAF_2"/>
    <property type="match status" value="1"/>
</dbReference>
<dbReference type="InterPro" id="IPR001633">
    <property type="entry name" value="EAL_dom"/>
</dbReference>
<protein>
    <submittedName>
        <fullName evidence="7">EAL domain-containing protein</fullName>
    </submittedName>
</protein>
<gene>
    <name evidence="7" type="ORF">E2I14_17830</name>
</gene>
<comment type="catalytic activity">
    <reaction evidence="1">
        <text>3',3'-c-di-GMP + H2O = 5'-phosphoguanylyl(3'-&gt;5')guanosine + H(+)</text>
        <dbReference type="Rhea" id="RHEA:24902"/>
        <dbReference type="ChEBI" id="CHEBI:15377"/>
        <dbReference type="ChEBI" id="CHEBI:15378"/>
        <dbReference type="ChEBI" id="CHEBI:58754"/>
        <dbReference type="ChEBI" id="CHEBI:58805"/>
        <dbReference type="EC" id="3.1.4.52"/>
    </reaction>
    <physiologicalReaction direction="left-to-right" evidence="1">
        <dbReference type="Rhea" id="RHEA:24903"/>
    </physiologicalReaction>
</comment>
<dbReference type="SUPFAM" id="SSF55781">
    <property type="entry name" value="GAF domain-like"/>
    <property type="match status" value="1"/>
</dbReference>
<dbReference type="Gene3D" id="3.30.70.270">
    <property type="match status" value="1"/>
</dbReference>
<dbReference type="Gene3D" id="3.20.20.450">
    <property type="entry name" value="EAL domain"/>
    <property type="match status" value="1"/>
</dbReference>
<dbReference type="SMART" id="SM00052">
    <property type="entry name" value="EAL"/>
    <property type="match status" value="1"/>
</dbReference>
<evidence type="ECO:0000259" key="4">
    <source>
        <dbReference type="PROSITE" id="PS50113"/>
    </source>
</evidence>
<dbReference type="AlphaFoldDB" id="A0A4R5VQK6"/>
<dbReference type="Gene3D" id="3.30.450.40">
    <property type="match status" value="1"/>
</dbReference>
<reference evidence="7 8" key="1">
    <citation type="submission" date="2019-03" db="EMBL/GenBank/DDBJ databases">
        <title>Sapientia aquatica gen. nov., sp. nov., isolated from a crater lake.</title>
        <authorList>
            <person name="Felfoldi T."/>
            <person name="Szabo A."/>
            <person name="Toth E."/>
            <person name="Schumann P."/>
            <person name="Keki Z."/>
            <person name="Marialigeti K."/>
            <person name="Mathe I."/>
        </authorList>
    </citation>
    <scope>NUCLEOTIDE SEQUENCE [LARGE SCALE GENOMIC DNA]</scope>
    <source>
        <strain evidence="7 8">SA-152</strain>
    </source>
</reference>
<evidence type="ECO:0000313" key="8">
    <source>
        <dbReference type="Proteomes" id="UP000294829"/>
    </source>
</evidence>
<feature type="domain" description="PAS" evidence="3">
    <location>
        <begin position="690"/>
        <end position="735"/>
    </location>
</feature>
<feature type="domain" description="GGDEF" evidence="6">
    <location>
        <begin position="847"/>
        <end position="985"/>
    </location>
</feature>
<name>A0A4R5VQK6_9BURK</name>
<dbReference type="Gene3D" id="3.30.450.20">
    <property type="entry name" value="PAS domain"/>
    <property type="match status" value="1"/>
</dbReference>
<dbReference type="EMBL" id="SMYL01000015">
    <property type="protein sequence ID" value="TDK60646.1"/>
    <property type="molecule type" value="Genomic_DNA"/>
</dbReference>
<dbReference type="InterPro" id="IPR001610">
    <property type="entry name" value="PAC"/>
</dbReference>
<dbReference type="PROSITE" id="PS50887">
    <property type="entry name" value="GGDEF"/>
    <property type="match status" value="1"/>
</dbReference>
<dbReference type="InterPro" id="IPR043128">
    <property type="entry name" value="Rev_trsase/Diguanyl_cyclase"/>
</dbReference>
<dbReference type="InterPro" id="IPR000160">
    <property type="entry name" value="GGDEF_dom"/>
</dbReference>
<evidence type="ECO:0000256" key="2">
    <source>
        <dbReference type="SAM" id="Coils"/>
    </source>
</evidence>
<dbReference type="SMART" id="SM00065">
    <property type="entry name" value="GAF"/>
    <property type="match status" value="1"/>
</dbReference>
<keyword evidence="2" id="KW-0175">Coiled coil</keyword>
<dbReference type="InterPro" id="IPR029787">
    <property type="entry name" value="Nucleotide_cyclase"/>
</dbReference>
<keyword evidence="8" id="KW-1185">Reference proteome</keyword>
<dbReference type="Pfam" id="PF13426">
    <property type="entry name" value="PAS_9"/>
    <property type="match status" value="1"/>
</dbReference>
<dbReference type="PANTHER" id="PTHR44757">
    <property type="entry name" value="DIGUANYLATE CYCLASE DGCP"/>
    <property type="match status" value="1"/>
</dbReference>
<evidence type="ECO:0000313" key="7">
    <source>
        <dbReference type="EMBL" id="TDK60646.1"/>
    </source>
</evidence>
<dbReference type="PROSITE" id="PS50113">
    <property type="entry name" value="PAC"/>
    <property type="match status" value="1"/>
</dbReference>
<dbReference type="InterPro" id="IPR003018">
    <property type="entry name" value="GAF"/>
</dbReference>
<dbReference type="SMART" id="SM00267">
    <property type="entry name" value="GGDEF"/>
    <property type="match status" value="1"/>
</dbReference>
<dbReference type="Pfam" id="PF00563">
    <property type="entry name" value="EAL"/>
    <property type="match status" value="1"/>
</dbReference>
<dbReference type="GO" id="GO:0071732">
    <property type="term" value="P:cellular response to nitric oxide"/>
    <property type="evidence" value="ECO:0007669"/>
    <property type="project" value="UniProtKB-ARBA"/>
</dbReference>
<dbReference type="InterPro" id="IPR029016">
    <property type="entry name" value="GAF-like_dom_sf"/>
</dbReference>
<dbReference type="SMART" id="SM00091">
    <property type="entry name" value="PAS"/>
    <property type="match status" value="1"/>
</dbReference>
<accession>A0A4R5VQK6</accession>
<organism evidence="7 8">
    <name type="scientific">Sapientia aquatica</name>
    <dbReference type="NCBI Taxonomy" id="1549640"/>
    <lineage>
        <taxon>Bacteria</taxon>
        <taxon>Pseudomonadati</taxon>
        <taxon>Pseudomonadota</taxon>
        <taxon>Betaproteobacteria</taxon>
        <taxon>Burkholderiales</taxon>
        <taxon>Oxalobacteraceae</taxon>
        <taxon>Sapientia</taxon>
    </lineage>
</organism>
<evidence type="ECO:0000259" key="5">
    <source>
        <dbReference type="PROSITE" id="PS50883"/>
    </source>
</evidence>
<dbReference type="InterPro" id="IPR052155">
    <property type="entry name" value="Biofilm_reg_signaling"/>
</dbReference>